<proteinExistence type="predicted"/>
<dbReference type="NCBIfam" id="TIGR03780">
    <property type="entry name" value="Bac_Flav_CT_N"/>
    <property type="match status" value="1"/>
</dbReference>
<reference evidence="2" key="1">
    <citation type="submission" date="2018-11" db="EMBL/GenBank/DDBJ databases">
        <title>Proposal to divide the Flavobacteriaceae and reorganize its genera based on Amino Acid Identity values calculated from whole genome sequences.</title>
        <authorList>
            <person name="Nicholson A.C."/>
            <person name="Gulvik C.A."/>
            <person name="Whitney A.M."/>
            <person name="Humrighouse B.W."/>
            <person name="Bell M."/>
            <person name="Holmes B."/>
            <person name="Steigerwalt A.G."/>
            <person name="Villarma A."/>
            <person name="Sheth M."/>
            <person name="Batra D."/>
            <person name="Pryor J."/>
            <person name="Bernardet J.-F."/>
            <person name="Hugo C."/>
            <person name="Kampfer P."/>
            <person name="Newman J."/>
            <person name="McQuiston J.R."/>
        </authorList>
    </citation>
    <scope>NUCLEOTIDE SEQUENCE [LARGE SCALE GENOMIC DNA]</scope>
    <source>
        <strain evidence="2">G0188</strain>
    </source>
</reference>
<dbReference type="EMBL" id="CP033920">
    <property type="protein sequence ID" value="AZA51451.1"/>
    <property type="molecule type" value="Genomic_DNA"/>
</dbReference>
<protein>
    <submittedName>
        <fullName evidence="1">Conjugative transposon protein TraN</fullName>
    </submittedName>
</protein>
<dbReference type="AlphaFoldDB" id="A0A3G6NP99"/>
<accession>A0A3G6NP99</accession>
<name>A0A3G6NP99_CHRCU</name>
<dbReference type="RefSeq" id="WP_123881544.1">
    <property type="nucleotide sequence ID" value="NZ_CP033920.1"/>
</dbReference>
<evidence type="ECO:0000313" key="1">
    <source>
        <dbReference type="EMBL" id="AZA51451.1"/>
    </source>
</evidence>
<dbReference type="InterPro" id="IPR022298">
    <property type="entry name" value="Conjug_transposon_TraN"/>
</dbReference>
<gene>
    <name evidence="1" type="primary">traN</name>
    <name evidence="1" type="ORF">EG346_21980</name>
</gene>
<organism evidence="1 2">
    <name type="scientific">Chryseobacterium carnipullorum</name>
    <dbReference type="NCBI Taxonomy" id="1124835"/>
    <lineage>
        <taxon>Bacteria</taxon>
        <taxon>Pseudomonadati</taxon>
        <taxon>Bacteroidota</taxon>
        <taxon>Flavobacteriia</taxon>
        <taxon>Flavobacteriales</taxon>
        <taxon>Weeksellaceae</taxon>
        <taxon>Chryseobacterium group</taxon>
        <taxon>Chryseobacterium</taxon>
    </lineage>
</organism>
<keyword evidence="2" id="KW-1185">Reference proteome</keyword>
<dbReference type="OrthoDB" id="1038500at2"/>
<evidence type="ECO:0000313" key="2">
    <source>
        <dbReference type="Proteomes" id="UP000273270"/>
    </source>
</evidence>
<dbReference type="Pfam" id="PF13595">
    <property type="entry name" value="DUF4138"/>
    <property type="match status" value="1"/>
</dbReference>
<dbReference type="KEGG" id="ccau:EG346_21980"/>
<dbReference type="Proteomes" id="UP000273270">
    <property type="component" value="Chromosome"/>
</dbReference>
<sequence>MKKSSRFYLKYNPDNRWSFWTGKWWSLCSEISGQFTPKLGGQFDRFFHFSGRSLAQDSIFTYLPLEEARLEPYKMQVTYNKTSHLLFPSPIRYVDLGSDLLIANKAEPIGNVLRIKSAVRDFEEETNFSVITEDGKFYNFDVFYSSYPDALSYDLLKMQRSNERQYIADVLFEDLRGSSSSLTELILENLYAKSRRTIKHITSRSYGIQFSVRALHVNDSKFYFTLQVKNSSNVAYDIDLINFKIIDKKNLKRTVIQDKLLEPVRIHFPVMTAIHHSDILGIYLLDQFTLLKDQVLEIEILEKNGGRHQKVQLENTDLINARLISSLNVKTK</sequence>